<feature type="non-terminal residue" evidence="2">
    <location>
        <position position="1"/>
    </location>
</feature>
<sequence length="300" mass="34581">TSREVQTRILCISDTHSGRPSAFYSKDKGFRKPLPKADLLIHSGDLTMTGKMVEYEDALSMLIDIDAEVKLVIAGNHDLTLDEDYIRKKKRPVERHPMQLDHLYEEGIAQRAMELWTSPRAKEAGIRYLTEGLHEVQLSNGAQFGVYASPWQPEFRNWAFNYPHHEDRWSQIETKQVGKIDIFITHGPPHMHLDLCASGARAGCVHLMDALRRVRPRLHVFGHIHEAWGAERIKWEDNMRSIPQRIGDSEEVKRRHAVFVDMSSDENRLKPREETLLVNACVVDLKYEAENAGWLIDMDL</sequence>
<gene>
    <name evidence="2" type="ORF">NA57DRAFT_26411</name>
</gene>
<dbReference type="Pfam" id="PF00149">
    <property type="entry name" value="Metallophos"/>
    <property type="match status" value="1"/>
</dbReference>
<dbReference type="AlphaFoldDB" id="A0A9P4M8K4"/>
<protein>
    <submittedName>
        <fullName evidence="2">Metallo-dependent phosphatase</fullName>
    </submittedName>
</protein>
<accession>A0A9P4M8K4</accession>
<name>A0A9P4M8K4_9PEZI</name>
<evidence type="ECO:0000259" key="1">
    <source>
        <dbReference type="Pfam" id="PF00149"/>
    </source>
</evidence>
<dbReference type="SUPFAM" id="SSF56300">
    <property type="entry name" value="Metallo-dependent phosphatases"/>
    <property type="match status" value="1"/>
</dbReference>
<proteinExistence type="predicted"/>
<dbReference type="OrthoDB" id="630188at2759"/>
<keyword evidence="3" id="KW-1185">Reference proteome</keyword>
<dbReference type="InterPro" id="IPR051693">
    <property type="entry name" value="UPF0046_metallophosphoest"/>
</dbReference>
<dbReference type="PANTHER" id="PTHR12905">
    <property type="entry name" value="METALLOPHOSPHOESTERASE"/>
    <property type="match status" value="1"/>
</dbReference>
<organism evidence="2 3">
    <name type="scientific">Rhizodiscina lignyota</name>
    <dbReference type="NCBI Taxonomy" id="1504668"/>
    <lineage>
        <taxon>Eukaryota</taxon>
        <taxon>Fungi</taxon>
        <taxon>Dikarya</taxon>
        <taxon>Ascomycota</taxon>
        <taxon>Pezizomycotina</taxon>
        <taxon>Dothideomycetes</taxon>
        <taxon>Pleosporomycetidae</taxon>
        <taxon>Aulographales</taxon>
        <taxon>Rhizodiscinaceae</taxon>
        <taxon>Rhizodiscina</taxon>
    </lineage>
</organism>
<feature type="domain" description="Calcineurin-like phosphoesterase" evidence="1">
    <location>
        <begin position="8"/>
        <end position="226"/>
    </location>
</feature>
<dbReference type="Gene3D" id="3.60.21.10">
    <property type="match status" value="1"/>
</dbReference>
<dbReference type="PANTHER" id="PTHR12905:SF0">
    <property type="entry name" value="CALCINEURIN-LIKE PHOSPHOESTERASE DOMAIN-CONTAINING PROTEIN"/>
    <property type="match status" value="1"/>
</dbReference>
<dbReference type="InterPro" id="IPR029052">
    <property type="entry name" value="Metallo-depent_PP-like"/>
</dbReference>
<comment type="caution">
    <text evidence="2">The sequence shown here is derived from an EMBL/GenBank/DDBJ whole genome shotgun (WGS) entry which is preliminary data.</text>
</comment>
<evidence type="ECO:0000313" key="2">
    <source>
        <dbReference type="EMBL" id="KAF2096909.1"/>
    </source>
</evidence>
<dbReference type="EMBL" id="ML978129">
    <property type="protein sequence ID" value="KAF2096909.1"/>
    <property type="molecule type" value="Genomic_DNA"/>
</dbReference>
<reference evidence="2" key="1">
    <citation type="journal article" date="2020" name="Stud. Mycol.">
        <title>101 Dothideomycetes genomes: a test case for predicting lifestyles and emergence of pathogens.</title>
        <authorList>
            <person name="Haridas S."/>
            <person name="Albert R."/>
            <person name="Binder M."/>
            <person name="Bloem J."/>
            <person name="Labutti K."/>
            <person name="Salamov A."/>
            <person name="Andreopoulos B."/>
            <person name="Baker S."/>
            <person name="Barry K."/>
            <person name="Bills G."/>
            <person name="Bluhm B."/>
            <person name="Cannon C."/>
            <person name="Castanera R."/>
            <person name="Culley D."/>
            <person name="Daum C."/>
            <person name="Ezra D."/>
            <person name="Gonzalez J."/>
            <person name="Henrissat B."/>
            <person name="Kuo A."/>
            <person name="Liang C."/>
            <person name="Lipzen A."/>
            <person name="Lutzoni F."/>
            <person name="Magnuson J."/>
            <person name="Mondo S."/>
            <person name="Nolan M."/>
            <person name="Ohm R."/>
            <person name="Pangilinan J."/>
            <person name="Park H.-J."/>
            <person name="Ramirez L."/>
            <person name="Alfaro M."/>
            <person name="Sun H."/>
            <person name="Tritt A."/>
            <person name="Yoshinaga Y."/>
            <person name="Zwiers L.-H."/>
            <person name="Turgeon B."/>
            <person name="Goodwin S."/>
            <person name="Spatafora J."/>
            <person name="Crous P."/>
            <person name="Grigoriev I."/>
        </authorList>
    </citation>
    <scope>NUCLEOTIDE SEQUENCE</scope>
    <source>
        <strain evidence="2">CBS 133067</strain>
    </source>
</reference>
<dbReference type="CDD" id="cd07379">
    <property type="entry name" value="MPP_239FB"/>
    <property type="match status" value="1"/>
</dbReference>
<evidence type="ECO:0000313" key="3">
    <source>
        <dbReference type="Proteomes" id="UP000799772"/>
    </source>
</evidence>
<dbReference type="Proteomes" id="UP000799772">
    <property type="component" value="Unassembled WGS sequence"/>
</dbReference>
<feature type="non-terminal residue" evidence="2">
    <location>
        <position position="300"/>
    </location>
</feature>
<dbReference type="InterPro" id="IPR004843">
    <property type="entry name" value="Calcineurin-like_PHP"/>
</dbReference>
<dbReference type="GO" id="GO:0016787">
    <property type="term" value="F:hydrolase activity"/>
    <property type="evidence" value="ECO:0007669"/>
    <property type="project" value="InterPro"/>
</dbReference>